<gene>
    <name evidence="1" type="ORF">LARSCL_LOCUS20939</name>
</gene>
<evidence type="ECO:0000313" key="1">
    <source>
        <dbReference type="EMBL" id="CAL1298688.1"/>
    </source>
</evidence>
<reference evidence="1 2" key="1">
    <citation type="submission" date="2024-04" db="EMBL/GenBank/DDBJ databases">
        <authorList>
            <person name="Rising A."/>
            <person name="Reimegard J."/>
            <person name="Sonavane S."/>
            <person name="Akerstrom W."/>
            <person name="Nylinder S."/>
            <person name="Hedman E."/>
            <person name="Kallberg Y."/>
        </authorList>
    </citation>
    <scope>NUCLEOTIDE SEQUENCE [LARGE SCALE GENOMIC DNA]</scope>
</reference>
<proteinExistence type="predicted"/>
<dbReference type="AlphaFoldDB" id="A0AAV2BQY2"/>
<comment type="caution">
    <text evidence="1">The sequence shown here is derived from an EMBL/GenBank/DDBJ whole genome shotgun (WGS) entry which is preliminary data.</text>
</comment>
<sequence length="134" mass="16053">MRLIKWDLKFRHRLALVIKFQMKRTPRLHMKCCLVDQSRIVINSRDFYRNLITKSMYYTYIREPNINDFRALAICKEYKLYSVNFKQNLGNNFSFLLRVISKSVFIISSNHPLQSCLSKIFVRGKHCSLKKLIS</sequence>
<dbReference type="Proteomes" id="UP001497382">
    <property type="component" value="Unassembled WGS sequence"/>
</dbReference>
<evidence type="ECO:0000313" key="2">
    <source>
        <dbReference type="Proteomes" id="UP001497382"/>
    </source>
</evidence>
<dbReference type="EMBL" id="CAXIEN010000470">
    <property type="protein sequence ID" value="CAL1298688.1"/>
    <property type="molecule type" value="Genomic_DNA"/>
</dbReference>
<organism evidence="1 2">
    <name type="scientific">Larinioides sclopetarius</name>
    <dbReference type="NCBI Taxonomy" id="280406"/>
    <lineage>
        <taxon>Eukaryota</taxon>
        <taxon>Metazoa</taxon>
        <taxon>Ecdysozoa</taxon>
        <taxon>Arthropoda</taxon>
        <taxon>Chelicerata</taxon>
        <taxon>Arachnida</taxon>
        <taxon>Araneae</taxon>
        <taxon>Araneomorphae</taxon>
        <taxon>Entelegynae</taxon>
        <taxon>Araneoidea</taxon>
        <taxon>Araneidae</taxon>
        <taxon>Larinioides</taxon>
    </lineage>
</organism>
<accession>A0AAV2BQY2</accession>
<protein>
    <submittedName>
        <fullName evidence="1">Uncharacterized protein</fullName>
    </submittedName>
</protein>
<name>A0AAV2BQY2_9ARAC</name>
<keyword evidence="2" id="KW-1185">Reference proteome</keyword>